<dbReference type="EMBL" id="KN391060">
    <property type="protein sequence ID" value="KHG09470.1"/>
    <property type="molecule type" value="Genomic_DNA"/>
</dbReference>
<sequence>MKASSLAVKVFSSPMTTGFDTKLLCALA</sequence>
<name>A0A0B0N9J0_GOSAR</name>
<protein>
    <submittedName>
        <fullName evidence="1">Uncharacterized protein</fullName>
    </submittedName>
</protein>
<keyword evidence="2" id="KW-1185">Reference proteome</keyword>
<evidence type="ECO:0000313" key="2">
    <source>
        <dbReference type="Proteomes" id="UP000032142"/>
    </source>
</evidence>
<reference evidence="2" key="1">
    <citation type="submission" date="2014-09" db="EMBL/GenBank/DDBJ databases">
        <authorList>
            <person name="Mudge J."/>
            <person name="Ramaraj T."/>
            <person name="Lindquist I.E."/>
            <person name="Bharti A.K."/>
            <person name="Sundararajan A."/>
            <person name="Cameron C.T."/>
            <person name="Woodward J.E."/>
            <person name="May G.D."/>
            <person name="Brubaker C."/>
            <person name="Broadhvest J."/>
            <person name="Wilkins T.A."/>
        </authorList>
    </citation>
    <scope>NUCLEOTIDE SEQUENCE</scope>
    <source>
        <strain evidence="2">cv. AKA8401</strain>
    </source>
</reference>
<gene>
    <name evidence="1" type="ORF">F383_10929</name>
</gene>
<dbReference type="Proteomes" id="UP000032142">
    <property type="component" value="Unassembled WGS sequence"/>
</dbReference>
<dbReference type="AlphaFoldDB" id="A0A0B0N9J0"/>
<proteinExistence type="predicted"/>
<organism evidence="1 2">
    <name type="scientific">Gossypium arboreum</name>
    <name type="common">Tree cotton</name>
    <name type="synonym">Gossypium nanking</name>
    <dbReference type="NCBI Taxonomy" id="29729"/>
    <lineage>
        <taxon>Eukaryota</taxon>
        <taxon>Viridiplantae</taxon>
        <taxon>Streptophyta</taxon>
        <taxon>Embryophyta</taxon>
        <taxon>Tracheophyta</taxon>
        <taxon>Spermatophyta</taxon>
        <taxon>Magnoliopsida</taxon>
        <taxon>eudicotyledons</taxon>
        <taxon>Gunneridae</taxon>
        <taxon>Pentapetalae</taxon>
        <taxon>rosids</taxon>
        <taxon>malvids</taxon>
        <taxon>Malvales</taxon>
        <taxon>Malvaceae</taxon>
        <taxon>Malvoideae</taxon>
        <taxon>Gossypium</taxon>
    </lineage>
</organism>
<accession>A0A0B0N9J0</accession>
<evidence type="ECO:0000313" key="1">
    <source>
        <dbReference type="EMBL" id="KHG09470.1"/>
    </source>
</evidence>